<dbReference type="Proteomes" id="UP000241295">
    <property type="component" value="Segment"/>
</dbReference>
<sequence length="63" mass="7323">MSYAMFDFQMIEERNTASMEVEPGSFYVGFSFGRYGLLSLMFIDGEWADEITPWIPEPKRETA</sequence>
<organism evidence="1 2">
    <name type="scientific">Pseudomonas phage SL1</name>
    <dbReference type="NCBI Taxonomy" id="2041215"/>
    <lineage>
        <taxon>Viruses</taxon>
        <taxon>Duplodnaviria</taxon>
        <taxon>Heunggongvirae</taxon>
        <taxon>Uroviricota</taxon>
        <taxon>Caudoviricetes</taxon>
        <taxon>Lindbergviridae</taxon>
        <taxon>Pbunavirus</taxon>
        <taxon>Pbunavirus SL1</taxon>
    </lineage>
</organism>
<keyword evidence="2" id="KW-1185">Reference proteome</keyword>
<accession>A0A2I7SBL8</accession>
<dbReference type="EMBL" id="MF768470">
    <property type="protein sequence ID" value="AUS03293.1"/>
    <property type="molecule type" value="Genomic_DNA"/>
</dbReference>
<reference evidence="1 2" key="1">
    <citation type="journal article" date="2017" name="Viruses">
        <title>Differential Effect of Newly Isolated Phages Belonging to PB1-Like, phiKZ-Like and LUZ24-Like Viruses against Multi-Drug Resistant Pseudomonas aeruginosa under Varying Growth Conditions.</title>
        <authorList>
            <person name="Latz S."/>
            <person name="Kruttgen A."/>
            <person name="Hafner H."/>
            <person name="Buhl E.M."/>
            <person name="Ritter K."/>
            <person name="Horz H.P."/>
        </authorList>
    </citation>
    <scope>NUCLEOTIDE SEQUENCE [LARGE SCALE GENOMIC DNA]</scope>
</reference>
<protein>
    <submittedName>
        <fullName evidence="1">Uncharacterized protein</fullName>
    </submittedName>
</protein>
<name>A0A2I7SBL8_9CAUD</name>
<gene>
    <name evidence="1" type="ORF">SL1_18</name>
</gene>
<evidence type="ECO:0000313" key="1">
    <source>
        <dbReference type="EMBL" id="AUS03293.1"/>
    </source>
</evidence>
<evidence type="ECO:0000313" key="2">
    <source>
        <dbReference type="Proteomes" id="UP000241295"/>
    </source>
</evidence>
<proteinExistence type="predicted"/>